<protein>
    <submittedName>
        <fullName evidence="1">Uncharacterized protein</fullName>
    </submittedName>
</protein>
<name>A0A6A4FZD4_9STRA</name>
<proteinExistence type="predicted"/>
<dbReference type="EMBL" id="QXFT01000092">
    <property type="protein sequence ID" value="KAE9355493.1"/>
    <property type="molecule type" value="Genomic_DNA"/>
</dbReference>
<keyword evidence="2" id="KW-1185">Reference proteome</keyword>
<gene>
    <name evidence="1" type="ORF">PR003_g2824</name>
</gene>
<dbReference type="AlphaFoldDB" id="A0A6A4FZD4"/>
<comment type="caution">
    <text evidence="1">The sequence shown here is derived from an EMBL/GenBank/DDBJ whole genome shotgun (WGS) entry which is preliminary data.</text>
</comment>
<dbReference type="Proteomes" id="UP000434957">
    <property type="component" value="Unassembled WGS sequence"/>
</dbReference>
<organism evidence="1 2">
    <name type="scientific">Phytophthora rubi</name>
    <dbReference type="NCBI Taxonomy" id="129364"/>
    <lineage>
        <taxon>Eukaryota</taxon>
        <taxon>Sar</taxon>
        <taxon>Stramenopiles</taxon>
        <taxon>Oomycota</taxon>
        <taxon>Peronosporomycetes</taxon>
        <taxon>Peronosporales</taxon>
        <taxon>Peronosporaceae</taxon>
        <taxon>Phytophthora</taxon>
    </lineage>
</organism>
<sequence length="97" mass="10696">MKRDPSYLAVSDASPDVLDDFMWDELRDLSPPSPLTASFESRVAPIDVISGVSPIKSSNVQMNALNWLAGGAYSSSWGQSRIIDSTGWWRCQLRFGS</sequence>
<accession>A0A6A4FZD4</accession>
<evidence type="ECO:0000313" key="1">
    <source>
        <dbReference type="EMBL" id="KAE9355493.1"/>
    </source>
</evidence>
<reference evidence="1 2" key="1">
    <citation type="submission" date="2018-08" db="EMBL/GenBank/DDBJ databases">
        <title>Genomic investigation of the strawberry pathogen Phytophthora fragariae indicates pathogenicity is determined by transcriptional variation in three key races.</title>
        <authorList>
            <person name="Adams T.M."/>
            <person name="Armitage A.D."/>
            <person name="Sobczyk M.K."/>
            <person name="Bates H.J."/>
            <person name="Dunwell J.M."/>
            <person name="Nellist C.F."/>
            <person name="Harrison R.J."/>
        </authorList>
    </citation>
    <scope>NUCLEOTIDE SEQUENCE [LARGE SCALE GENOMIC DNA]</scope>
    <source>
        <strain evidence="1 2">SCRP333</strain>
    </source>
</reference>
<evidence type="ECO:0000313" key="2">
    <source>
        <dbReference type="Proteomes" id="UP000434957"/>
    </source>
</evidence>